<dbReference type="GO" id="GO:0016618">
    <property type="term" value="F:hydroxypyruvate reductase [NAD(P)H] activity"/>
    <property type="evidence" value="ECO:0007669"/>
    <property type="project" value="TreeGrafter"/>
</dbReference>
<evidence type="ECO:0000256" key="2">
    <source>
        <dbReference type="ARBA" id="ARBA00023002"/>
    </source>
</evidence>
<dbReference type="SUPFAM" id="SSF52283">
    <property type="entry name" value="Formate/glycerate dehydrogenase catalytic domain-like"/>
    <property type="match status" value="1"/>
</dbReference>
<dbReference type="Pfam" id="PF02826">
    <property type="entry name" value="2-Hacid_dh_C"/>
    <property type="match status" value="1"/>
</dbReference>
<dbReference type="CDD" id="cd12156">
    <property type="entry name" value="HPPR"/>
    <property type="match status" value="1"/>
</dbReference>
<dbReference type="PANTHER" id="PTHR10996">
    <property type="entry name" value="2-HYDROXYACID DEHYDROGENASE-RELATED"/>
    <property type="match status" value="1"/>
</dbReference>
<dbReference type="PANTHER" id="PTHR10996:SF178">
    <property type="entry name" value="2-HYDROXYACID DEHYDROGENASE YGL185C-RELATED"/>
    <property type="match status" value="1"/>
</dbReference>
<reference evidence="7" key="2">
    <citation type="submission" date="2020-09" db="EMBL/GenBank/DDBJ databases">
        <authorList>
            <person name="Sun Q."/>
            <person name="Zhou Y."/>
        </authorList>
    </citation>
    <scope>NUCLEOTIDE SEQUENCE</scope>
    <source>
        <strain evidence="7">CGMCC 1.15519</strain>
    </source>
</reference>
<dbReference type="AlphaFoldDB" id="A0A916ZS75"/>
<dbReference type="InterPro" id="IPR006140">
    <property type="entry name" value="D-isomer_DH_NAD-bd"/>
</dbReference>
<dbReference type="InterPro" id="IPR050223">
    <property type="entry name" value="D-isomer_2-hydroxyacid_DH"/>
</dbReference>
<dbReference type="Pfam" id="PF00389">
    <property type="entry name" value="2-Hacid_dh"/>
    <property type="match status" value="1"/>
</dbReference>
<organism evidence="7 8">
    <name type="scientific">Sandarakinorhabdus glacialis</name>
    <dbReference type="NCBI Taxonomy" id="1614636"/>
    <lineage>
        <taxon>Bacteria</taxon>
        <taxon>Pseudomonadati</taxon>
        <taxon>Pseudomonadota</taxon>
        <taxon>Alphaproteobacteria</taxon>
        <taxon>Sphingomonadales</taxon>
        <taxon>Sphingosinicellaceae</taxon>
        <taxon>Sandarakinorhabdus</taxon>
    </lineage>
</organism>
<dbReference type="RefSeq" id="WP_188762392.1">
    <property type="nucleotide sequence ID" value="NZ_BMJM01000004.1"/>
</dbReference>
<evidence type="ECO:0000313" key="7">
    <source>
        <dbReference type="EMBL" id="GGE10342.1"/>
    </source>
</evidence>
<dbReference type="FunFam" id="3.40.50.720:FF:000213">
    <property type="entry name" value="Putative 2-hydroxyacid dehydrogenase"/>
    <property type="match status" value="1"/>
</dbReference>
<evidence type="ECO:0000259" key="5">
    <source>
        <dbReference type="Pfam" id="PF00389"/>
    </source>
</evidence>
<dbReference type="InterPro" id="IPR036291">
    <property type="entry name" value="NAD(P)-bd_dom_sf"/>
</dbReference>
<dbReference type="EMBL" id="BMJM01000004">
    <property type="protein sequence ID" value="GGE10342.1"/>
    <property type="molecule type" value="Genomic_DNA"/>
</dbReference>
<dbReference type="Proteomes" id="UP000635071">
    <property type="component" value="Unassembled WGS sequence"/>
</dbReference>
<dbReference type="InterPro" id="IPR006139">
    <property type="entry name" value="D-isomer_2_OHA_DH_cat_dom"/>
</dbReference>
<sequence>MSQPEILIAAPMLPVVMDALAARFRVHHLWEQPDKAAFLDETGLRIRGLAVSTLFGRVDAALLDRLPGLEIIASFGVGYDNVDAAGAAARGVIVTNTPGVLDEEVADLTLGLLLATLRQIPQADRYLREGRWTERSFPLSATLRGRRVGIIGLGRIGKAVARRLAAFDVEVAYHGRSRQPGAHYAFHATAIELAAASDVLIVLAPGGPATSHIVDAAVLAALGPGGVLVNVSRGSLVDQPALIAALQTGVILAAGLDVYDDEPRVPAALIALPNTVLLPHIGSGSFATRNAMGSLVADNLIAWFETGRPLTPVAETAHLSPAS</sequence>
<feature type="domain" description="D-isomer specific 2-hydroxyacid dehydrogenase catalytic" evidence="5">
    <location>
        <begin position="49"/>
        <end position="313"/>
    </location>
</feature>
<dbReference type="GO" id="GO:0030267">
    <property type="term" value="F:glyoxylate reductase (NADPH) activity"/>
    <property type="evidence" value="ECO:0007669"/>
    <property type="project" value="TreeGrafter"/>
</dbReference>
<evidence type="ECO:0000256" key="3">
    <source>
        <dbReference type="ARBA" id="ARBA00023027"/>
    </source>
</evidence>
<proteinExistence type="inferred from homology"/>
<comment type="caution">
    <text evidence="7">The sequence shown here is derived from an EMBL/GenBank/DDBJ whole genome shotgun (WGS) entry which is preliminary data.</text>
</comment>
<evidence type="ECO:0000256" key="4">
    <source>
        <dbReference type="RuleBase" id="RU003719"/>
    </source>
</evidence>
<reference evidence="7" key="1">
    <citation type="journal article" date="2014" name="Int. J. Syst. Evol. Microbiol.">
        <title>Complete genome sequence of Corynebacterium casei LMG S-19264T (=DSM 44701T), isolated from a smear-ripened cheese.</title>
        <authorList>
            <consortium name="US DOE Joint Genome Institute (JGI-PGF)"/>
            <person name="Walter F."/>
            <person name="Albersmeier A."/>
            <person name="Kalinowski J."/>
            <person name="Ruckert C."/>
        </authorList>
    </citation>
    <scope>NUCLEOTIDE SEQUENCE</scope>
    <source>
        <strain evidence="7">CGMCC 1.15519</strain>
    </source>
</reference>
<keyword evidence="2 4" id="KW-0560">Oxidoreductase</keyword>
<gene>
    <name evidence="7" type="ORF">GCM10011529_15900</name>
</gene>
<keyword evidence="1" id="KW-0521">NADP</keyword>
<keyword evidence="3" id="KW-0520">NAD</keyword>
<dbReference type="SUPFAM" id="SSF51735">
    <property type="entry name" value="NAD(P)-binding Rossmann-fold domains"/>
    <property type="match status" value="1"/>
</dbReference>
<dbReference type="Gene3D" id="3.40.50.720">
    <property type="entry name" value="NAD(P)-binding Rossmann-like Domain"/>
    <property type="match status" value="2"/>
</dbReference>
<evidence type="ECO:0000256" key="1">
    <source>
        <dbReference type="ARBA" id="ARBA00022857"/>
    </source>
</evidence>
<evidence type="ECO:0000313" key="8">
    <source>
        <dbReference type="Proteomes" id="UP000635071"/>
    </source>
</evidence>
<comment type="similarity">
    <text evidence="4">Belongs to the D-isomer specific 2-hydroxyacid dehydrogenase family.</text>
</comment>
<dbReference type="GO" id="GO:0005829">
    <property type="term" value="C:cytosol"/>
    <property type="evidence" value="ECO:0007669"/>
    <property type="project" value="TreeGrafter"/>
</dbReference>
<evidence type="ECO:0000259" key="6">
    <source>
        <dbReference type="Pfam" id="PF02826"/>
    </source>
</evidence>
<keyword evidence="8" id="KW-1185">Reference proteome</keyword>
<feature type="domain" description="D-isomer specific 2-hydroxyacid dehydrogenase NAD-binding" evidence="6">
    <location>
        <begin position="110"/>
        <end position="282"/>
    </location>
</feature>
<protein>
    <submittedName>
        <fullName evidence="7">Dihydrofolate reductase</fullName>
    </submittedName>
</protein>
<name>A0A916ZS75_9SPHN</name>
<accession>A0A916ZS75</accession>
<dbReference type="GO" id="GO:0051287">
    <property type="term" value="F:NAD binding"/>
    <property type="evidence" value="ECO:0007669"/>
    <property type="project" value="InterPro"/>
</dbReference>